<sequence length="266" mass="30684">MLNNHNLNVKTSKATAIVSTASTSISIPKNIENDIKSEIKRKEDGEINHENVESYLVPWTYSCLFKPAIERVKHSYVENQEAVYALNHLLEVFRHVDQASHSFLFDFSKLIFAESGLGNSINLQESYLRMHANAPNSDLEFPPRLSQIQEFQLFSVRAIALRRVLSRIPDGMTERRPFLETIKEIAASIKYLLDTTNAIIAIVPINYQHLVEKRKREFVQASKRFSNTLKDYFKRQEANQVYIAANQLILQTMKLCLAIRERVRMG</sequence>
<comment type="caution">
    <text evidence="1">The sequence shown here is derived from an EMBL/GenBank/DDBJ whole genome shotgun (WGS) entry which is preliminary data.</text>
</comment>
<dbReference type="GO" id="GO:0090443">
    <property type="term" value="C:FAR/SIN/STRIPAK complex"/>
    <property type="evidence" value="ECO:0007669"/>
    <property type="project" value="TreeGrafter"/>
</dbReference>
<evidence type="ECO:0000313" key="1">
    <source>
        <dbReference type="EMBL" id="CAD2175878.1"/>
    </source>
</evidence>
<dbReference type="AlphaFoldDB" id="A0A6V7VN63"/>
<reference evidence="1 2" key="1">
    <citation type="submission" date="2020-08" db="EMBL/GenBank/DDBJ databases">
        <authorList>
            <person name="Koutsovoulos G."/>
            <person name="Danchin GJ E."/>
        </authorList>
    </citation>
    <scope>NUCLEOTIDE SEQUENCE [LARGE SCALE GENOMIC DNA]</scope>
</reference>
<protein>
    <submittedName>
        <fullName evidence="1">Uncharacterized protein</fullName>
    </submittedName>
</protein>
<dbReference type="InterPro" id="IPR009652">
    <property type="entry name" value="PDCD10"/>
</dbReference>
<dbReference type="PANTHER" id="PTHR13250:SF1">
    <property type="entry name" value="PROGRAMMED CELL DEATH PROTEIN 10"/>
    <property type="match status" value="1"/>
</dbReference>
<evidence type="ECO:0000313" key="2">
    <source>
        <dbReference type="Proteomes" id="UP000580250"/>
    </source>
</evidence>
<dbReference type="OrthoDB" id="6017654at2759"/>
<name>A0A6V7VN63_MELEN</name>
<dbReference type="Proteomes" id="UP000580250">
    <property type="component" value="Unassembled WGS sequence"/>
</dbReference>
<organism evidence="1 2">
    <name type="scientific">Meloidogyne enterolobii</name>
    <name type="common">Root-knot nematode worm</name>
    <name type="synonym">Meloidogyne mayaguensis</name>
    <dbReference type="NCBI Taxonomy" id="390850"/>
    <lineage>
        <taxon>Eukaryota</taxon>
        <taxon>Metazoa</taxon>
        <taxon>Ecdysozoa</taxon>
        <taxon>Nematoda</taxon>
        <taxon>Chromadorea</taxon>
        <taxon>Rhabditida</taxon>
        <taxon>Tylenchina</taxon>
        <taxon>Tylenchomorpha</taxon>
        <taxon>Tylenchoidea</taxon>
        <taxon>Meloidogynidae</taxon>
        <taxon>Meloidogyninae</taxon>
        <taxon>Meloidogyne</taxon>
    </lineage>
</organism>
<dbReference type="EMBL" id="CAJEWN010000263">
    <property type="protein sequence ID" value="CAD2175878.1"/>
    <property type="molecule type" value="Genomic_DNA"/>
</dbReference>
<dbReference type="PANTHER" id="PTHR13250">
    <property type="entry name" value="TF-1 CELL APOPTOSIS RELATED PROTEIN-15"/>
    <property type="match status" value="1"/>
</dbReference>
<dbReference type="Pfam" id="PF06840">
    <property type="entry name" value="PDC10_C"/>
    <property type="match status" value="1"/>
</dbReference>
<dbReference type="InterPro" id="IPR053750">
    <property type="entry name" value="PDCD10_Homolog"/>
</dbReference>
<proteinExistence type="predicted"/>
<dbReference type="Gene3D" id="1.20.120.1950">
    <property type="match status" value="1"/>
</dbReference>
<dbReference type="GO" id="GO:0019901">
    <property type="term" value="F:protein kinase binding"/>
    <property type="evidence" value="ECO:0007669"/>
    <property type="project" value="TreeGrafter"/>
</dbReference>
<gene>
    <name evidence="1" type="ORF">MENT_LOCUS27633</name>
</gene>
<accession>A0A6V7VN63</accession>
<dbReference type="GO" id="GO:1903358">
    <property type="term" value="P:regulation of Golgi organization"/>
    <property type="evidence" value="ECO:0007669"/>
    <property type="project" value="TreeGrafter"/>
</dbReference>